<evidence type="ECO:0000313" key="3">
    <source>
        <dbReference type="EMBL" id="RCN27709.1"/>
    </source>
</evidence>
<dbReference type="SUPFAM" id="SSF56801">
    <property type="entry name" value="Acetyl-CoA synthetase-like"/>
    <property type="match status" value="1"/>
</dbReference>
<dbReference type="Proteomes" id="UP000252519">
    <property type="component" value="Unassembled WGS sequence"/>
</dbReference>
<dbReference type="GO" id="GO:0006631">
    <property type="term" value="P:fatty acid metabolic process"/>
    <property type="evidence" value="ECO:0007669"/>
    <property type="project" value="TreeGrafter"/>
</dbReference>
<name>A0A368F9M1_ANCCA</name>
<dbReference type="OrthoDB" id="5864233at2759"/>
<dbReference type="Pfam" id="PF00501">
    <property type="entry name" value="AMP-binding"/>
    <property type="match status" value="1"/>
</dbReference>
<proteinExistence type="inferred from homology"/>
<sequence>LKWQNILVLPQNCHGVAAKYLRICKSRNLFTFQKGDRVLCRTSKTLDSVALYMACLQLGAIYIPVNPSYTRSETDHYVKDSTPKLMVTCDEEKDKIF</sequence>
<accession>A0A368F9M1</accession>
<dbReference type="PANTHER" id="PTHR43201">
    <property type="entry name" value="ACYL-COA SYNTHETASE"/>
    <property type="match status" value="1"/>
</dbReference>
<feature type="non-terminal residue" evidence="3">
    <location>
        <position position="97"/>
    </location>
</feature>
<evidence type="ECO:0000256" key="1">
    <source>
        <dbReference type="ARBA" id="ARBA00006432"/>
    </source>
</evidence>
<comment type="similarity">
    <text evidence="1">Belongs to the ATP-dependent AMP-binding enzyme family.</text>
</comment>
<comment type="caution">
    <text evidence="3">The sequence shown here is derived from an EMBL/GenBank/DDBJ whole genome shotgun (WGS) entry which is preliminary data.</text>
</comment>
<keyword evidence="4" id="KW-1185">Reference proteome</keyword>
<feature type="non-terminal residue" evidence="3">
    <location>
        <position position="1"/>
    </location>
</feature>
<dbReference type="AlphaFoldDB" id="A0A368F9M1"/>
<dbReference type="PANTHER" id="PTHR43201:SF8">
    <property type="entry name" value="ACYL-COA SYNTHETASE FAMILY MEMBER 3"/>
    <property type="match status" value="1"/>
</dbReference>
<dbReference type="InterPro" id="IPR000873">
    <property type="entry name" value="AMP-dep_synth/lig_dom"/>
</dbReference>
<organism evidence="3 4">
    <name type="scientific">Ancylostoma caninum</name>
    <name type="common">Dog hookworm</name>
    <dbReference type="NCBI Taxonomy" id="29170"/>
    <lineage>
        <taxon>Eukaryota</taxon>
        <taxon>Metazoa</taxon>
        <taxon>Ecdysozoa</taxon>
        <taxon>Nematoda</taxon>
        <taxon>Chromadorea</taxon>
        <taxon>Rhabditida</taxon>
        <taxon>Rhabditina</taxon>
        <taxon>Rhabditomorpha</taxon>
        <taxon>Strongyloidea</taxon>
        <taxon>Ancylostomatidae</taxon>
        <taxon>Ancylostomatinae</taxon>
        <taxon>Ancylostoma</taxon>
    </lineage>
</organism>
<gene>
    <name evidence="3" type="ORF">ANCCAN_26554</name>
</gene>
<feature type="domain" description="AMP-dependent synthetase/ligase" evidence="2">
    <location>
        <begin position="33"/>
        <end position="92"/>
    </location>
</feature>
<dbReference type="Gene3D" id="3.40.50.980">
    <property type="match status" value="1"/>
</dbReference>
<dbReference type="EMBL" id="JOJR01003654">
    <property type="protein sequence ID" value="RCN27709.1"/>
    <property type="molecule type" value="Genomic_DNA"/>
</dbReference>
<dbReference type="STRING" id="29170.A0A368F9M1"/>
<dbReference type="GO" id="GO:0031956">
    <property type="term" value="F:medium-chain fatty acid-CoA ligase activity"/>
    <property type="evidence" value="ECO:0007669"/>
    <property type="project" value="TreeGrafter"/>
</dbReference>
<evidence type="ECO:0000313" key="4">
    <source>
        <dbReference type="Proteomes" id="UP000252519"/>
    </source>
</evidence>
<protein>
    <recommendedName>
        <fullName evidence="2">AMP-dependent synthetase/ligase domain-containing protein</fullName>
    </recommendedName>
</protein>
<evidence type="ECO:0000259" key="2">
    <source>
        <dbReference type="Pfam" id="PF00501"/>
    </source>
</evidence>
<reference evidence="3 4" key="1">
    <citation type="submission" date="2014-10" db="EMBL/GenBank/DDBJ databases">
        <title>Draft genome of the hookworm Ancylostoma caninum.</title>
        <authorList>
            <person name="Mitreva M."/>
        </authorList>
    </citation>
    <scope>NUCLEOTIDE SEQUENCE [LARGE SCALE GENOMIC DNA]</scope>
    <source>
        <strain evidence="3 4">Baltimore</strain>
    </source>
</reference>